<dbReference type="Proteomes" id="UP000694920">
    <property type="component" value="Unplaced"/>
</dbReference>
<organism evidence="1 2">
    <name type="scientific">Cephus cinctus</name>
    <name type="common">Wheat stem sawfly</name>
    <dbReference type="NCBI Taxonomy" id="211228"/>
    <lineage>
        <taxon>Eukaryota</taxon>
        <taxon>Metazoa</taxon>
        <taxon>Ecdysozoa</taxon>
        <taxon>Arthropoda</taxon>
        <taxon>Hexapoda</taxon>
        <taxon>Insecta</taxon>
        <taxon>Pterygota</taxon>
        <taxon>Neoptera</taxon>
        <taxon>Endopterygota</taxon>
        <taxon>Hymenoptera</taxon>
        <taxon>Cephoidea</taxon>
        <taxon>Cephidae</taxon>
        <taxon>Cephus</taxon>
    </lineage>
</organism>
<dbReference type="AlphaFoldDB" id="A0AAJ7FTZ8"/>
<dbReference type="KEGG" id="ccin:107274012"/>
<dbReference type="RefSeq" id="XP_015608209.1">
    <property type="nucleotide sequence ID" value="XM_015752723.2"/>
</dbReference>
<evidence type="ECO:0000313" key="2">
    <source>
        <dbReference type="RefSeq" id="XP_015608209.1"/>
    </source>
</evidence>
<accession>A0AAJ7FTZ8</accession>
<gene>
    <name evidence="2" type="primary">LOC107274012</name>
</gene>
<sequence length="67" mass="8301">MEGFDDPGIFFSNNFATQEPRENQLNLQVLKKQFKEFIRQFHEGNFNYKYRDTLKRNYNLRLYYIDP</sequence>
<keyword evidence="1" id="KW-1185">Reference proteome</keyword>
<dbReference type="GeneID" id="107274012"/>
<protein>
    <submittedName>
        <fullName evidence="2">DNA replication licensing factor Mcm5</fullName>
    </submittedName>
</protein>
<name>A0AAJ7FTZ8_CEPCN</name>
<proteinExistence type="predicted"/>
<reference evidence="2" key="1">
    <citation type="submission" date="2025-08" db="UniProtKB">
        <authorList>
            <consortium name="RefSeq"/>
        </authorList>
    </citation>
    <scope>IDENTIFICATION</scope>
</reference>
<evidence type="ECO:0000313" key="1">
    <source>
        <dbReference type="Proteomes" id="UP000694920"/>
    </source>
</evidence>